<accession>A0A926QL47</accession>
<dbReference type="Proteomes" id="UP000650466">
    <property type="component" value="Unassembled WGS sequence"/>
</dbReference>
<dbReference type="AlphaFoldDB" id="A0A926QL47"/>
<dbReference type="RefSeq" id="WP_188175971.1">
    <property type="nucleotide sequence ID" value="NZ_JACVVD010000006.1"/>
</dbReference>
<organism evidence="1 2">
    <name type="scientific">Paenibacillus sedimenti</name>
    <dbReference type="NCBI Taxonomy" id="2770274"/>
    <lineage>
        <taxon>Bacteria</taxon>
        <taxon>Bacillati</taxon>
        <taxon>Bacillota</taxon>
        <taxon>Bacilli</taxon>
        <taxon>Bacillales</taxon>
        <taxon>Paenibacillaceae</taxon>
        <taxon>Paenibacillus</taxon>
    </lineage>
</organism>
<reference evidence="1" key="1">
    <citation type="submission" date="2020-09" db="EMBL/GenBank/DDBJ databases">
        <title>Draft Genome Sequence of Paenibacillus sp. WST5.</title>
        <authorList>
            <person name="Bao Z."/>
        </authorList>
    </citation>
    <scope>NUCLEOTIDE SEQUENCE</scope>
    <source>
        <strain evidence="1">WST5</strain>
    </source>
</reference>
<sequence>MSTEQANTGTRNFTLSDDIFRQPGLDIYSQMVFIILRSFSSESGLPELSDIAKLGRMNEKQTMKALQSLVELKILPHKLFRRMVGDFQDDRLSWAAKGLLIFCKENPQIHMHDLLELAGESGEDEHSIRKALRELSQYGYLEEYPEWRQIAN</sequence>
<comment type="caution">
    <text evidence="1">The sequence shown here is derived from an EMBL/GenBank/DDBJ whole genome shotgun (WGS) entry which is preliminary data.</text>
</comment>
<name>A0A926QL47_9BACL</name>
<dbReference type="EMBL" id="JACVVD010000006">
    <property type="protein sequence ID" value="MBD0382197.1"/>
    <property type="molecule type" value="Genomic_DNA"/>
</dbReference>
<gene>
    <name evidence="1" type="ORF">ICC18_18935</name>
</gene>
<evidence type="ECO:0000313" key="2">
    <source>
        <dbReference type="Proteomes" id="UP000650466"/>
    </source>
</evidence>
<evidence type="ECO:0000313" key="1">
    <source>
        <dbReference type="EMBL" id="MBD0382197.1"/>
    </source>
</evidence>
<protein>
    <submittedName>
        <fullName evidence="1">Uncharacterized protein</fullName>
    </submittedName>
</protein>
<proteinExistence type="predicted"/>
<keyword evidence="2" id="KW-1185">Reference proteome</keyword>